<comment type="caution">
    <text evidence="1">The sequence shown here is derived from an EMBL/GenBank/DDBJ whole genome shotgun (WGS) entry which is preliminary data.</text>
</comment>
<name>A0ACB9LBE6_BAUVA</name>
<evidence type="ECO:0000313" key="2">
    <source>
        <dbReference type="Proteomes" id="UP000828941"/>
    </source>
</evidence>
<evidence type="ECO:0000313" key="1">
    <source>
        <dbReference type="EMBL" id="KAI4306818.1"/>
    </source>
</evidence>
<proteinExistence type="predicted"/>
<organism evidence="1 2">
    <name type="scientific">Bauhinia variegata</name>
    <name type="common">Purple orchid tree</name>
    <name type="synonym">Phanera variegata</name>
    <dbReference type="NCBI Taxonomy" id="167791"/>
    <lineage>
        <taxon>Eukaryota</taxon>
        <taxon>Viridiplantae</taxon>
        <taxon>Streptophyta</taxon>
        <taxon>Embryophyta</taxon>
        <taxon>Tracheophyta</taxon>
        <taxon>Spermatophyta</taxon>
        <taxon>Magnoliopsida</taxon>
        <taxon>eudicotyledons</taxon>
        <taxon>Gunneridae</taxon>
        <taxon>Pentapetalae</taxon>
        <taxon>rosids</taxon>
        <taxon>fabids</taxon>
        <taxon>Fabales</taxon>
        <taxon>Fabaceae</taxon>
        <taxon>Cercidoideae</taxon>
        <taxon>Cercideae</taxon>
        <taxon>Bauhiniinae</taxon>
        <taxon>Bauhinia</taxon>
    </lineage>
</organism>
<sequence length="88" mass="10477">MALTLFYSSNECSLFFTKFPKCSLEERLQRLIKLLGAHKTPLSRAERQFQYELALRARLRRHTQATKTNIWEEQLYWRCPGIHASIFS</sequence>
<keyword evidence="2" id="KW-1185">Reference proteome</keyword>
<dbReference type="EMBL" id="CM039437">
    <property type="protein sequence ID" value="KAI4306818.1"/>
    <property type="molecule type" value="Genomic_DNA"/>
</dbReference>
<protein>
    <submittedName>
        <fullName evidence="1">Uncharacterized protein</fullName>
    </submittedName>
</protein>
<dbReference type="Proteomes" id="UP000828941">
    <property type="component" value="Chromosome 12"/>
</dbReference>
<gene>
    <name evidence="1" type="ORF">L6164_030063</name>
</gene>
<reference evidence="1 2" key="1">
    <citation type="journal article" date="2022" name="DNA Res.">
        <title>Chromosomal-level genome assembly of the orchid tree Bauhinia variegata (Leguminosae; Cercidoideae) supports the allotetraploid origin hypothesis of Bauhinia.</title>
        <authorList>
            <person name="Zhong Y."/>
            <person name="Chen Y."/>
            <person name="Zheng D."/>
            <person name="Pang J."/>
            <person name="Liu Y."/>
            <person name="Luo S."/>
            <person name="Meng S."/>
            <person name="Qian L."/>
            <person name="Wei D."/>
            <person name="Dai S."/>
            <person name="Zhou R."/>
        </authorList>
    </citation>
    <scope>NUCLEOTIDE SEQUENCE [LARGE SCALE GENOMIC DNA]</scope>
    <source>
        <strain evidence="1">BV-YZ2020</strain>
    </source>
</reference>
<accession>A0ACB9LBE6</accession>